<dbReference type="GO" id="GO:0015288">
    <property type="term" value="F:porin activity"/>
    <property type="evidence" value="ECO:0007669"/>
    <property type="project" value="UniProtKB-KW"/>
</dbReference>
<sequence length="263" mass="29220">MKLRLLLFALASIILSSCSSKRNLVYFSDLADSSIYKTRILNIAESKIKSGDILGINVSTLSPESNILFNSGVNNNPIRPIDPTQPTPTSSQTPIGYEVDRAGNINFPVIGKIKLIDLTKEEASDKLYNALNGYVKNPIVNVRFLNFRVTIIGEVNKPATFNIQNDQVSVLEALGLAGDLTLYGRRENVLLIRQTGNDRTMVRLDLNNKDILNSPYFYLQQNDVLYVEPDKSKLQLTNNTRTTSIIVASATIIGILLSRLLFN</sequence>
<comment type="similarity">
    <text evidence="2">Belongs to the BexD/CtrA/VexA family.</text>
</comment>
<keyword evidence="4" id="KW-1134">Transmembrane beta strand</keyword>
<keyword evidence="20" id="KW-1185">Reference proteome</keyword>
<evidence type="ECO:0000256" key="6">
    <source>
        <dbReference type="ARBA" id="ARBA00022692"/>
    </source>
</evidence>
<keyword evidence="5 19" id="KW-0762">Sugar transport</keyword>
<evidence type="ECO:0000313" key="19">
    <source>
        <dbReference type="EMBL" id="NCD70546.1"/>
    </source>
</evidence>
<keyword evidence="14" id="KW-0449">Lipoprotein</keyword>
<evidence type="ECO:0000256" key="12">
    <source>
        <dbReference type="ARBA" id="ARBA00023139"/>
    </source>
</evidence>
<comment type="subcellular location">
    <subcellularLocation>
        <location evidence="1">Cell outer membrane</location>
        <topology evidence="1">Multi-pass membrane protein</topology>
    </subcellularLocation>
</comment>
<dbReference type="GO" id="GO:0015159">
    <property type="term" value="F:polysaccharide transmembrane transporter activity"/>
    <property type="evidence" value="ECO:0007669"/>
    <property type="project" value="InterPro"/>
</dbReference>
<evidence type="ECO:0000256" key="7">
    <source>
        <dbReference type="ARBA" id="ARBA00022729"/>
    </source>
</evidence>
<keyword evidence="11 15" id="KW-0472">Membrane</keyword>
<keyword evidence="3" id="KW-0813">Transport</keyword>
<dbReference type="GO" id="GO:0006811">
    <property type="term" value="P:monoatomic ion transport"/>
    <property type="evidence" value="ECO:0007669"/>
    <property type="project" value="UniProtKB-KW"/>
</dbReference>
<dbReference type="InterPro" id="IPR003715">
    <property type="entry name" value="Poly_export_N"/>
</dbReference>
<evidence type="ECO:0000256" key="14">
    <source>
        <dbReference type="ARBA" id="ARBA00023288"/>
    </source>
</evidence>
<evidence type="ECO:0000256" key="4">
    <source>
        <dbReference type="ARBA" id="ARBA00022452"/>
    </source>
</evidence>
<keyword evidence="10" id="KW-0626">Porin</keyword>
<evidence type="ECO:0000256" key="15">
    <source>
        <dbReference type="SAM" id="Phobius"/>
    </source>
</evidence>
<feature type="chain" id="PRO_5038121687" evidence="16">
    <location>
        <begin position="22"/>
        <end position="263"/>
    </location>
</feature>
<dbReference type="Pfam" id="PF02563">
    <property type="entry name" value="Poly_export"/>
    <property type="match status" value="1"/>
</dbReference>
<dbReference type="Gene3D" id="3.10.560.10">
    <property type="entry name" value="Outer membrane lipoprotein wza domain like"/>
    <property type="match status" value="1"/>
</dbReference>
<evidence type="ECO:0000256" key="2">
    <source>
        <dbReference type="ARBA" id="ARBA00009450"/>
    </source>
</evidence>
<dbReference type="InterPro" id="IPR049712">
    <property type="entry name" value="Poly_export"/>
</dbReference>
<evidence type="ECO:0000256" key="13">
    <source>
        <dbReference type="ARBA" id="ARBA00023237"/>
    </source>
</evidence>
<keyword evidence="9" id="KW-0406">Ion transport</keyword>
<dbReference type="PROSITE" id="PS51257">
    <property type="entry name" value="PROKAR_LIPOPROTEIN"/>
    <property type="match status" value="1"/>
</dbReference>
<dbReference type="Proteomes" id="UP000638732">
    <property type="component" value="Unassembled WGS sequence"/>
</dbReference>
<evidence type="ECO:0000259" key="18">
    <source>
        <dbReference type="Pfam" id="PF22461"/>
    </source>
</evidence>
<dbReference type="PANTHER" id="PTHR33619">
    <property type="entry name" value="POLYSACCHARIDE EXPORT PROTEIN GFCE-RELATED"/>
    <property type="match status" value="1"/>
</dbReference>
<evidence type="ECO:0000256" key="3">
    <source>
        <dbReference type="ARBA" id="ARBA00022448"/>
    </source>
</evidence>
<reference evidence="19" key="2">
    <citation type="submission" date="2020-10" db="EMBL/GenBank/DDBJ databases">
        <title>Mucilaginibacter sp. nov., isolated from soil.</title>
        <authorList>
            <person name="Jeon C.O."/>
        </authorList>
    </citation>
    <scope>NUCLEOTIDE SEQUENCE</scope>
    <source>
        <strain evidence="19">R11</strain>
    </source>
</reference>
<dbReference type="AlphaFoldDB" id="A0A965ZIY1"/>
<evidence type="ECO:0000256" key="11">
    <source>
        <dbReference type="ARBA" id="ARBA00023136"/>
    </source>
</evidence>
<reference evidence="19" key="1">
    <citation type="submission" date="2020-01" db="EMBL/GenBank/DDBJ databases">
        <authorList>
            <person name="Seo Y.L."/>
        </authorList>
    </citation>
    <scope>NUCLEOTIDE SEQUENCE</scope>
    <source>
        <strain evidence="19">R11</strain>
    </source>
</reference>
<evidence type="ECO:0000256" key="10">
    <source>
        <dbReference type="ARBA" id="ARBA00023114"/>
    </source>
</evidence>
<keyword evidence="13" id="KW-0998">Cell outer membrane</keyword>
<keyword evidence="6 15" id="KW-0812">Transmembrane</keyword>
<dbReference type="PANTHER" id="PTHR33619:SF3">
    <property type="entry name" value="POLYSACCHARIDE EXPORT PROTEIN GFCE-RELATED"/>
    <property type="match status" value="1"/>
</dbReference>
<keyword evidence="7 16" id="KW-0732">Signal</keyword>
<evidence type="ECO:0000256" key="8">
    <source>
        <dbReference type="ARBA" id="ARBA00023047"/>
    </source>
</evidence>
<evidence type="ECO:0000256" key="9">
    <source>
        <dbReference type="ARBA" id="ARBA00023065"/>
    </source>
</evidence>
<dbReference type="EMBL" id="WWEO01000043">
    <property type="protein sequence ID" value="NCD70546.1"/>
    <property type="molecule type" value="Genomic_DNA"/>
</dbReference>
<feature type="domain" description="Polysaccharide export protein N-terminal" evidence="17">
    <location>
        <begin position="45"/>
        <end position="144"/>
    </location>
</feature>
<feature type="transmembrane region" description="Helical" evidence="15">
    <location>
        <begin position="243"/>
        <end position="262"/>
    </location>
</feature>
<evidence type="ECO:0000256" key="1">
    <source>
        <dbReference type="ARBA" id="ARBA00004571"/>
    </source>
</evidence>
<keyword evidence="12" id="KW-0564">Palmitate</keyword>
<organism evidence="19 20">
    <name type="scientific">Mucilaginibacter agri</name>
    <dbReference type="NCBI Taxonomy" id="2695265"/>
    <lineage>
        <taxon>Bacteria</taxon>
        <taxon>Pseudomonadati</taxon>
        <taxon>Bacteroidota</taxon>
        <taxon>Sphingobacteriia</taxon>
        <taxon>Sphingobacteriales</taxon>
        <taxon>Sphingobacteriaceae</taxon>
        <taxon>Mucilaginibacter</taxon>
    </lineage>
</organism>
<name>A0A965ZIY1_9SPHI</name>
<dbReference type="GO" id="GO:0046930">
    <property type="term" value="C:pore complex"/>
    <property type="evidence" value="ECO:0007669"/>
    <property type="project" value="UniProtKB-KW"/>
</dbReference>
<evidence type="ECO:0000256" key="5">
    <source>
        <dbReference type="ARBA" id="ARBA00022597"/>
    </source>
</evidence>
<accession>A0A965ZIY1</accession>
<evidence type="ECO:0000259" key="17">
    <source>
        <dbReference type="Pfam" id="PF02563"/>
    </source>
</evidence>
<dbReference type="GO" id="GO:0009279">
    <property type="term" value="C:cell outer membrane"/>
    <property type="evidence" value="ECO:0007669"/>
    <property type="project" value="UniProtKB-SubCell"/>
</dbReference>
<dbReference type="Pfam" id="PF22461">
    <property type="entry name" value="SLBB_2"/>
    <property type="match status" value="1"/>
</dbReference>
<protein>
    <submittedName>
        <fullName evidence="19">Sugar transporter</fullName>
    </submittedName>
</protein>
<feature type="signal peptide" evidence="16">
    <location>
        <begin position="1"/>
        <end position="21"/>
    </location>
</feature>
<keyword evidence="15" id="KW-1133">Transmembrane helix</keyword>
<comment type="caution">
    <text evidence="19">The sequence shown here is derived from an EMBL/GenBank/DDBJ whole genome shotgun (WGS) entry which is preliminary data.</text>
</comment>
<gene>
    <name evidence="19" type="ORF">GSY63_14355</name>
</gene>
<feature type="domain" description="SLBB" evidence="18">
    <location>
        <begin position="148"/>
        <end position="227"/>
    </location>
</feature>
<proteinExistence type="inferred from homology"/>
<evidence type="ECO:0000313" key="20">
    <source>
        <dbReference type="Proteomes" id="UP000638732"/>
    </source>
</evidence>
<evidence type="ECO:0000256" key="16">
    <source>
        <dbReference type="SAM" id="SignalP"/>
    </source>
</evidence>
<keyword evidence="8" id="KW-0625">Polysaccharide transport</keyword>
<dbReference type="InterPro" id="IPR054765">
    <property type="entry name" value="SLBB_dom"/>
</dbReference>